<protein>
    <submittedName>
        <fullName evidence="6">Lipopolysaccharide export system protein LptC</fullName>
    </submittedName>
</protein>
<dbReference type="GO" id="GO:0015221">
    <property type="term" value="F:lipopolysaccharide transmembrane transporter activity"/>
    <property type="evidence" value="ECO:0007669"/>
    <property type="project" value="InterPro"/>
</dbReference>
<keyword evidence="7" id="KW-1185">Reference proteome</keyword>
<proteinExistence type="predicted"/>
<sequence>MKPSFGPGLFPIGVMAALAGLTLWLSQTTQLPEPDRSGKFRHDPDYRIERFTLTKLSPQGEPHHVLVADKMLHYPDDDTTDVTRPRLTTLVPGKPRTLVTSDMGHVNSDGSEVQLTGNVHLVRDGTKGNPPMEAFAPDLLVLPDDEKASTKSPVRFVQGASQLNGTGFDMDSAAMQANLHSRVSGQFESRHKK</sequence>
<evidence type="ECO:0000256" key="4">
    <source>
        <dbReference type="ARBA" id="ARBA00022989"/>
    </source>
</evidence>
<evidence type="ECO:0000256" key="1">
    <source>
        <dbReference type="ARBA" id="ARBA00022475"/>
    </source>
</evidence>
<dbReference type="Pfam" id="PF06835">
    <property type="entry name" value="LptC"/>
    <property type="match status" value="1"/>
</dbReference>
<dbReference type="AlphaFoldDB" id="A0A5C1ECS6"/>
<evidence type="ECO:0000313" key="7">
    <source>
        <dbReference type="Proteomes" id="UP000323671"/>
    </source>
</evidence>
<keyword evidence="5" id="KW-0472">Membrane</keyword>
<dbReference type="Proteomes" id="UP000323671">
    <property type="component" value="Chromosome"/>
</dbReference>
<evidence type="ECO:0000256" key="2">
    <source>
        <dbReference type="ARBA" id="ARBA00022519"/>
    </source>
</evidence>
<reference evidence="6 7" key="1">
    <citation type="submission" date="2017-07" db="EMBL/GenBank/DDBJ databases">
        <title>Complete genome sequence of Oryzomicrobium terrae TPP412.</title>
        <authorList>
            <person name="Chiu L.-W."/>
            <person name="Lo K.-J."/>
            <person name="Tsai Y.-M."/>
            <person name="Lin S.-S."/>
            <person name="Kuo C.-H."/>
            <person name="Liu C.-T."/>
        </authorList>
    </citation>
    <scope>NUCLEOTIDE SEQUENCE [LARGE SCALE GENOMIC DNA]</scope>
    <source>
        <strain evidence="6 7">TPP412</strain>
    </source>
</reference>
<dbReference type="RefSeq" id="WP_149425987.1">
    <property type="nucleotide sequence ID" value="NZ_CP022579.1"/>
</dbReference>
<dbReference type="Gene3D" id="2.60.450.10">
    <property type="entry name" value="Lipopolysaccharide (LPS) transport protein A like domain"/>
    <property type="match status" value="1"/>
</dbReference>
<dbReference type="GO" id="GO:0005886">
    <property type="term" value="C:plasma membrane"/>
    <property type="evidence" value="ECO:0007669"/>
    <property type="project" value="InterPro"/>
</dbReference>
<dbReference type="InterPro" id="IPR010664">
    <property type="entry name" value="LipoPS_assembly_LptC-rel"/>
</dbReference>
<accession>A0A5C1ECS6</accession>
<dbReference type="PANTHER" id="PTHR37481">
    <property type="entry name" value="LIPOPOLYSACCHARIDE EXPORT SYSTEM PROTEIN LPTC"/>
    <property type="match status" value="1"/>
</dbReference>
<dbReference type="KEGG" id="otr:OTERR_24910"/>
<evidence type="ECO:0000256" key="5">
    <source>
        <dbReference type="ARBA" id="ARBA00023136"/>
    </source>
</evidence>
<keyword evidence="2" id="KW-0997">Cell inner membrane</keyword>
<dbReference type="GO" id="GO:0017089">
    <property type="term" value="F:glycolipid transfer activity"/>
    <property type="evidence" value="ECO:0007669"/>
    <property type="project" value="TreeGrafter"/>
</dbReference>
<dbReference type="PANTHER" id="PTHR37481:SF1">
    <property type="entry name" value="LIPOPOLYSACCHARIDE EXPORT SYSTEM PROTEIN LPTC"/>
    <property type="match status" value="1"/>
</dbReference>
<organism evidence="6 7">
    <name type="scientific">Oryzomicrobium terrae</name>
    <dbReference type="NCBI Taxonomy" id="1735038"/>
    <lineage>
        <taxon>Bacteria</taxon>
        <taxon>Pseudomonadati</taxon>
        <taxon>Pseudomonadota</taxon>
        <taxon>Betaproteobacteria</taxon>
        <taxon>Rhodocyclales</taxon>
        <taxon>Rhodocyclaceae</taxon>
        <taxon>Oryzomicrobium</taxon>
    </lineage>
</organism>
<dbReference type="InterPro" id="IPR026265">
    <property type="entry name" value="LptC"/>
</dbReference>
<name>A0A5C1ECS6_9RHOO</name>
<evidence type="ECO:0000313" key="6">
    <source>
        <dbReference type="EMBL" id="QEL65967.1"/>
    </source>
</evidence>
<evidence type="ECO:0000256" key="3">
    <source>
        <dbReference type="ARBA" id="ARBA00022692"/>
    </source>
</evidence>
<keyword evidence="1" id="KW-1003">Cell membrane</keyword>
<keyword evidence="4" id="KW-1133">Transmembrane helix</keyword>
<gene>
    <name evidence="6" type="primary">lptC</name>
    <name evidence="6" type="ORF">OTERR_24910</name>
</gene>
<keyword evidence="3" id="KW-0812">Transmembrane</keyword>
<dbReference type="InterPro" id="IPR052363">
    <property type="entry name" value="LPS_export_LptC"/>
</dbReference>
<dbReference type="GO" id="GO:0030288">
    <property type="term" value="C:outer membrane-bounded periplasmic space"/>
    <property type="evidence" value="ECO:0007669"/>
    <property type="project" value="TreeGrafter"/>
</dbReference>
<dbReference type="NCBIfam" id="TIGR04409">
    <property type="entry name" value="LptC_YrbK"/>
    <property type="match status" value="1"/>
</dbReference>
<dbReference type="EMBL" id="CP022579">
    <property type="protein sequence ID" value="QEL65967.1"/>
    <property type="molecule type" value="Genomic_DNA"/>
</dbReference>